<keyword evidence="1" id="KW-1133">Transmembrane helix</keyword>
<feature type="transmembrane region" description="Helical" evidence="1">
    <location>
        <begin position="28"/>
        <end position="48"/>
    </location>
</feature>
<organism evidence="2">
    <name type="scientific">termite gut metagenome</name>
    <dbReference type="NCBI Taxonomy" id="433724"/>
    <lineage>
        <taxon>unclassified sequences</taxon>
        <taxon>metagenomes</taxon>
        <taxon>organismal metagenomes</taxon>
    </lineage>
</organism>
<reference evidence="2" key="1">
    <citation type="submission" date="2019-03" db="EMBL/GenBank/DDBJ databases">
        <title>Single cell metagenomics reveals metabolic interactions within the superorganism composed of flagellate Streblomastix strix and complex community of Bacteroidetes bacteria on its surface.</title>
        <authorList>
            <person name="Treitli S.C."/>
            <person name="Kolisko M."/>
            <person name="Husnik F."/>
            <person name="Keeling P."/>
            <person name="Hampl V."/>
        </authorList>
    </citation>
    <scope>NUCLEOTIDE SEQUENCE</scope>
    <source>
        <strain evidence="2">STM</strain>
    </source>
</reference>
<dbReference type="EMBL" id="SNRY01000579">
    <property type="protein sequence ID" value="KAA6338892.1"/>
    <property type="molecule type" value="Genomic_DNA"/>
</dbReference>
<gene>
    <name evidence="2" type="ORF">EZS27_013127</name>
</gene>
<dbReference type="AlphaFoldDB" id="A0A5J4RZQ6"/>
<evidence type="ECO:0000256" key="1">
    <source>
        <dbReference type="SAM" id="Phobius"/>
    </source>
</evidence>
<accession>A0A5J4RZQ6</accession>
<comment type="caution">
    <text evidence="2">The sequence shown here is derived from an EMBL/GenBank/DDBJ whole genome shotgun (WGS) entry which is preliminary data.</text>
</comment>
<keyword evidence="1" id="KW-0812">Transmembrane</keyword>
<name>A0A5J4RZQ6_9ZZZZ</name>
<evidence type="ECO:0000313" key="2">
    <source>
        <dbReference type="EMBL" id="KAA6338892.1"/>
    </source>
</evidence>
<sequence length="54" mass="6082">MNITSYFFLLLFICIILLVFGIFKRKKLLIGIAVVTLIGLALFVYVLGRALSTM</sequence>
<proteinExistence type="predicted"/>
<protein>
    <submittedName>
        <fullName evidence="2">Uncharacterized protein</fullName>
    </submittedName>
</protein>
<feature type="transmembrane region" description="Helical" evidence="1">
    <location>
        <begin position="6"/>
        <end position="23"/>
    </location>
</feature>
<keyword evidence="1" id="KW-0472">Membrane</keyword>